<dbReference type="EMBL" id="CADIKF010000041">
    <property type="protein sequence ID" value="CAB3765307.1"/>
    <property type="molecule type" value="Genomic_DNA"/>
</dbReference>
<dbReference type="SUPFAM" id="SSF55486">
    <property type="entry name" value="Metalloproteases ('zincins'), catalytic domain"/>
    <property type="match status" value="1"/>
</dbReference>
<dbReference type="Gene3D" id="1.10.1370.30">
    <property type="match status" value="1"/>
</dbReference>
<dbReference type="RefSeq" id="WP_175113415.1">
    <property type="nucleotide sequence ID" value="NZ_CADIKF010000041.1"/>
</dbReference>
<proteinExistence type="inferred from homology"/>
<evidence type="ECO:0000256" key="4">
    <source>
        <dbReference type="ARBA" id="ARBA00022801"/>
    </source>
</evidence>
<feature type="active site" description="Proton donor/acceptor" evidence="10">
    <location>
        <position position="263"/>
    </location>
</feature>
<dbReference type="AlphaFoldDB" id="A0A6J5EHU9"/>
<evidence type="ECO:0000256" key="5">
    <source>
        <dbReference type="ARBA" id="ARBA00023049"/>
    </source>
</evidence>
<keyword evidence="9" id="KW-0862">Zinc</keyword>
<comment type="similarity">
    <text evidence="7 8">Belongs to the peptidase M32 family.</text>
</comment>
<evidence type="ECO:0000256" key="2">
    <source>
        <dbReference type="ARBA" id="ARBA00022670"/>
    </source>
</evidence>
<dbReference type="CDD" id="cd06460">
    <property type="entry name" value="M32_Taq"/>
    <property type="match status" value="1"/>
</dbReference>
<dbReference type="Pfam" id="PF02074">
    <property type="entry name" value="Peptidase_M32"/>
    <property type="match status" value="1"/>
</dbReference>
<reference evidence="11 12" key="1">
    <citation type="submission" date="2020-04" db="EMBL/GenBank/DDBJ databases">
        <authorList>
            <person name="De Canck E."/>
        </authorList>
    </citation>
    <scope>NUCLEOTIDE SEQUENCE [LARGE SCALE GENOMIC DNA]</scope>
    <source>
        <strain evidence="11 12">LMG 29739</strain>
    </source>
</reference>
<keyword evidence="1 8" id="KW-0121">Carboxypeptidase</keyword>
<dbReference type="PROSITE" id="PS52034">
    <property type="entry name" value="PEPTIDASE_M32"/>
    <property type="match status" value="1"/>
</dbReference>
<evidence type="ECO:0000256" key="9">
    <source>
        <dbReference type="PIRSR" id="PIRSR006615-1"/>
    </source>
</evidence>
<evidence type="ECO:0000256" key="6">
    <source>
        <dbReference type="ARBA" id="ARBA00052755"/>
    </source>
</evidence>
<comment type="catalytic activity">
    <reaction evidence="6 8">
        <text>Release of a C-terminal amino acid with broad specificity, except for -Pro.</text>
        <dbReference type="EC" id="3.4.17.19"/>
    </reaction>
</comment>
<keyword evidence="12" id="KW-1185">Reference proteome</keyword>
<feature type="binding site" evidence="9">
    <location>
        <position position="266"/>
    </location>
    <ligand>
        <name>Zn(2+)</name>
        <dbReference type="ChEBI" id="CHEBI:29105"/>
        <note>catalytic</note>
    </ligand>
</feature>
<keyword evidence="3 8" id="KW-0479">Metal-binding</keyword>
<comment type="cofactor">
    <cofactor evidence="9">
        <name>Zn(2+)</name>
        <dbReference type="ChEBI" id="CHEBI:29105"/>
    </cofactor>
    <text evidence="9">Binds 1 zinc ion per subunit.</text>
</comment>
<dbReference type="PIRSF" id="PIRSF006615">
    <property type="entry name" value="Zn_crbxpep_Taq"/>
    <property type="match status" value="1"/>
</dbReference>
<dbReference type="Proteomes" id="UP000494329">
    <property type="component" value="Unassembled WGS sequence"/>
</dbReference>
<dbReference type="FunFam" id="1.10.1370.30:FF:000003">
    <property type="entry name" value="Thermostable carboxypeptidase 1"/>
    <property type="match status" value="1"/>
</dbReference>
<protein>
    <recommendedName>
        <fullName evidence="8">Metal-dependent carboxypeptidase</fullName>
        <ecNumber evidence="8">3.4.17.19</ecNumber>
    </recommendedName>
</protein>
<evidence type="ECO:0000256" key="7">
    <source>
        <dbReference type="ARBA" id="ARBA00061580"/>
    </source>
</evidence>
<dbReference type="GO" id="GO:0008270">
    <property type="term" value="F:zinc ion binding"/>
    <property type="evidence" value="ECO:0007669"/>
    <property type="project" value="UniProtKB-ARBA"/>
</dbReference>
<comment type="function">
    <text evidence="8">Broad specificity carboxypetidase that releases amino acids sequentially from the C-terminus, including neutral, aromatic, polar and basic residues.</text>
</comment>
<sequence length="493" mass="55412">MNTAYQQLRSIFARISRFNHLSAIAHWDMQTMMSHEGSQARSEALAEIDVLCHQLLCDPKVGVLLESASKETLEGADEANLTEMRNTYRRAVVLPDALIEARSLATGKCGFAWRTQRPANDWVGFASNLHEVVKLTREEAKIRAEATGVSRYDALLDLYEPGMRSEELDRIFGDLKTWLPDLLRRVVAKQAPNPPLPLQGPFDPGKQRELALKVMRILGFNFSAGRLDSSAHPFSGGVPQDVRITTRYDETSFMPALFATIHETGHGRYEQNLPQAWRDQPAGLARSMGIHESQSLMFEMQVARSTPFLQMLHPLVVTAFGQSPALTEANFIALAQRARPGLIRVDADEISYPLHVILRYEIEKALIEGQIEVDDIPALWNQKMQDYLGIGTEGNYQNGCMQDIHWTQGAFGYFPTYTLGAMYAAQLFQAALRALPSLNGEISEENLQGLSGWLEENIWSKGSLHRTDKLMTDATGEALNTKHFRAHLERRYL</sequence>
<gene>
    <name evidence="11" type="ORF">LMG29739_04556</name>
</gene>
<dbReference type="GO" id="GO:0004181">
    <property type="term" value="F:metallocarboxypeptidase activity"/>
    <property type="evidence" value="ECO:0007669"/>
    <property type="project" value="UniProtKB-UniRule"/>
</dbReference>
<evidence type="ECO:0000313" key="11">
    <source>
        <dbReference type="EMBL" id="CAB3765307.1"/>
    </source>
</evidence>
<name>A0A6J5EHU9_9BURK</name>
<evidence type="ECO:0000256" key="1">
    <source>
        <dbReference type="ARBA" id="ARBA00022645"/>
    </source>
</evidence>
<evidence type="ECO:0000256" key="10">
    <source>
        <dbReference type="PIRSR" id="PIRSR006615-2"/>
    </source>
</evidence>
<feature type="binding site" evidence="9">
    <location>
        <position position="292"/>
    </location>
    <ligand>
        <name>Zn(2+)</name>
        <dbReference type="ChEBI" id="CHEBI:29105"/>
        <note>catalytic</note>
    </ligand>
</feature>
<dbReference type="PANTHER" id="PTHR34217">
    <property type="entry name" value="METAL-DEPENDENT CARBOXYPEPTIDASE"/>
    <property type="match status" value="1"/>
</dbReference>
<accession>A0A6J5EHU9</accession>
<dbReference type="EC" id="3.4.17.19" evidence="8"/>
<evidence type="ECO:0000256" key="3">
    <source>
        <dbReference type="ARBA" id="ARBA00022723"/>
    </source>
</evidence>
<keyword evidence="4 8" id="KW-0378">Hydrolase</keyword>
<dbReference type="PRINTS" id="PR00998">
    <property type="entry name" value="CRBOXYPTASET"/>
</dbReference>
<dbReference type="GO" id="GO:0006508">
    <property type="term" value="P:proteolysis"/>
    <property type="evidence" value="ECO:0007669"/>
    <property type="project" value="UniProtKB-UniRule"/>
</dbReference>
<dbReference type="InterPro" id="IPR001333">
    <property type="entry name" value="Peptidase_M32_Taq"/>
</dbReference>
<evidence type="ECO:0000313" key="12">
    <source>
        <dbReference type="Proteomes" id="UP000494329"/>
    </source>
</evidence>
<dbReference type="PANTHER" id="PTHR34217:SF1">
    <property type="entry name" value="CARBOXYPEPTIDASE 1"/>
    <property type="match status" value="1"/>
</dbReference>
<evidence type="ECO:0000256" key="8">
    <source>
        <dbReference type="PIRNR" id="PIRNR006615"/>
    </source>
</evidence>
<feature type="binding site" evidence="9">
    <location>
        <position position="262"/>
    </location>
    <ligand>
        <name>Zn(2+)</name>
        <dbReference type="ChEBI" id="CHEBI:29105"/>
        <note>catalytic</note>
    </ligand>
</feature>
<keyword evidence="2 8" id="KW-0645">Protease</keyword>
<organism evidence="11 12">
    <name type="scientific">Paraburkholderia solisilvae</name>
    <dbReference type="NCBI Taxonomy" id="624376"/>
    <lineage>
        <taxon>Bacteria</taxon>
        <taxon>Pseudomonadati</taxon>
        <taxon>Pseudomonadota</taxon>
        <taxon>Betaproteobacteria</taxon>
        <taxon>Burkholderiales</taxon>
        <taxon>Burkholderiaceae</taxon>
        <taxon>Paraburkholderia</taxon>
    </lineage>
</organism>
<keyword evidence="5 8" id="KW-0482">Metalloprotease</keyword>